<proteinExistence type="predicted"/>
<organism evidence="2 3">
    <name type="scientific">Actinomadura rubrisoli</name>
    <dbReference type="NCBI Taxonomy" id="2530368"/>
    <lineage>
        <taxon>Bacteria</taxon>
        <taxon>Bacillati</taxon>
        <taxon>Actinomycetota</taxon>
        <taxon>Actinomycetes</taxon>
        <taxon>Streptosporangiales</taxon>
        <taxon>Thermomonosporaceae</taxon>
        <taxon>Actinomadura</taxon>
    </lineage>
</organism>
<dbReference type="Proteomes" id="UP000294513">
    <property type="component" value="Unassembled WGS sequence"/>
</dbReference>
<name>A0A4R4ZNZ1_9ACTN</name>
<feature type="transmembrane region" description="Helical" evidence="1">
    <location>
        <begin position="25"/>
        <end position="45"/>
    </location>
</feature>
<keyword evidence="1" id="KW-0472">Membrane</keyword>
<feature type="transmembrane region" description="Helical" evidence="1">
    <location>
        <begin position="95"/>
        <end position="113"/>
    </location>
</feature>
<evidence type="ECO:0000313" key="2">
    <source>
        <dbReference type="EMBL" id="TDD60030.1"/>
    </source>
</evidence>
<reference evidence="2 3" key="1">
    <citation type="submission" date="2019-03" db="EMBL/GenBank/DDBJ databases">
        <title>Draft genome sequences of novel Actinobacteria.</title>
        <authorList>
            <person name="Sahin N."/>
            <person name="Ay H."/>
            <person name="Saygin H."/>
        </authorList>
    </citation>
    <scope>NUCLEOTIDE SEQUENCE [LARGE SCALE GENOMIC DNA]</scope>
    <source>
        <strain evidence="2 3">H3C3</strain>
    </source>
</reference>
<evidence type="ECO:0000313" key="3">
    <source>
        <dbReference type="Proteomes" id="UP000294513"/>
    </source>
</evidence>
<comment type="caution">
    <text evidence="2">The sequence shown here is derived from an EMBL/GenBank/DDBJ whole genome shotgun (WGS) entry which is preliminary data.</text>
</comment>
<protein>
    <submittedName>
        <fullName evidence="2">Uncharacterized protein</fullName>
    </submittedName>
</protein>
<evidence type="ECO:0000256" key="1">
    <source>
        <dbReference type="SAM" id="Phobius"/>
    </source>
</evidence>
<sequence length="180" mass="19360">MHAEAVVSGKRVFVDAVEFNRRLQCAVWGLASTMALCGWAAAPWFEKDGVTGVLWSAAGQGWLSWPGRSLPMSMMITLILGVAASSAGTRAVARAAWVSGLVNAVVICGFISGPGEDVDVRYGAGYGQLIAFVFVVVFFCVAHTASDERPTGRDAQWLEPSFGTVDRRTHVKGDRPSRRR</sequence>
<keyword evidence="1" id="KW-1133">Transmembrane helix</keyword>
<keyword evidence="1" id="KW-0812">Transmembrane</keyword>
<keyword evidence="3" id="KW-1185">Reference proteome</keyword>
<dbReference type="OrthoDB" id="3476977at2"/>
<gene>
    <name evidence="2" type="ORF">E1298_46310</name>
</gene>
<accession>A0A4R4ZNZ1</accession>
<feature type="transmembrane region" description="Helical" evidence="1">
    <location>
        <begin position="125"/>
        <end position="145"/>
    </location>
</feature>
<feature type="transmembrane region" description="Helical" evidence="1">
    <location>
        <begin position="65"/>
        <end position="83"/>
    </location>
</feature>
<dbReference type="AlphaFoldDB" id="A0A4R4ZNZ1"/>
<dbReference type="EMBL" id="SMKU01000631">
    <property type="protein sequence ID" value="TDD60030.1"/>
    <property type="molecule type" value="Genomic_DNA"/>
</dbReference>